<dbReference type="Gene3D" id="1.10.1040.10">
    <property type="entry name" value="N-(1-d-carboxylethyl)-l-norvaline Dehydrogenase, domain 2"/>
    <property type="match status" value="1"/>
</dbReference>
<evidence type="ECO:0000313" key="6">
    <source>
        <dbReference type="EMBL" id="WPR90695.1"/>
    </source>
</evidence>
<dbReference type="SUPFAM" id="SSF51735">
    <property type="entry name" value="NAD(P)-binding Rossmann-fold domains"/>
    <property type="match status" value="1"/>
</dbReference>
<dbReference type="InterPro" id="IPR022694">
    <property type="entry name" value="3-OHacyl-CoA_DH"/>
</dbReference>
<accession>A0ABZ0SRB0</accession>
<dbReference type="SUPFAM" id="SSF48179">
    <property type="entry name" value="6-phosphogluconate dehydrogenase C-terminal domain-like"/>
    <property type="match status" value="1"/>
</dbReference>
<proteinExistence type="inferred from homology"/>
<keyword evidence="7" id="KW-1185">Reference proteome</keyword>
<dbReference type="EMBL" id="CP139368">
    <property type="protein sequence ID" value="WPR90695.1"/>
    <property type="molecule type" value="Genomic_DNA"/>
</dbReference>
<evidence type="ECO:0000259" key="5">
    <source>
        <dbReference type="Pfam" id="PF02737"/>
    </source>
</evidence>
<name>A0ABZ0SRB0_9MICO</name>
<dbReference type="InterPro" id="IPR013328">
    <property type="entry name" value="6PGD_dom2"/>
</dbReference>
<dbReference type="Gene3D" id="3.40.50.720">
    <property type="entry name" value="NAD(P)-binding Rossmann-like Domain"/>
    <property type="match status" value="1"/>
</dbReference>
<dbReference type="InterPro" id="IPR008927">
    <property type="entry name" value="6-PGluconate_DH-like_C_sf"/>
</dbReference>
<evidence type="ECO:0000256" key="3">
    <source>
        <dbReference type="ARBA" id="ARBA00023002"/>
    </source>
</evidence>
<feature type="domain" description="3-hydroxyacyl-CoA dehydrogenase C-terminal" evidence="4">
    <location>
        <begin position="179"/>
        <end position="274"/>
    </location>
</feature>
<evidence type="ECO:0000256" key="2">
    <source>
        <dbReference type="ARBA" id="ARBA00009463"/>
    </source>
</evidence>
<evidence type="ECO:0000313" key="7">
    <source>
        <dbReference type="Proteomes" id="UP001323798"/>
    </source>
</evidence>
<evidence type="ECO:0000259" key="4">
    <source>
        <dbReference type="Pfam" id="PF00725"/>
    </source>
</evidence>
<dbReference type="InterPro" id="IPR036291">
    <property type="entry name" value="NAD(P)-bd_dom_sf"/>
</dbReference>
<dbReference type="RefSeq" id="WP_320943399.1">
    <property type="nucleotide sequence ID" value="NZ_BAABEU010000011.1"/>
</dbReference>
<dbReference type="Pfam" id="PF02737">
    <property type="entry name" value="3HCDH_N"/>
    <property type="match status" value="1"/>
</dbReference>
<gene>
    <name evidence="6" type="ORF">SM116_05225</name>
</gene>
<dbReference type="InterPro" id="IPR006176">
    <property type="entry name" value="3-OHacyl-CoA_DH_NAD-bd"/>
</dbReference>
<dbReference type="InterPro" id="IPR006108">
    <property type="entry name" value="3HC_DH_C"/>
</dbReference>
<organism evidence="6 7">
    <name type="scientific">Microbacterium rhizosphaerae</name>
    <dbReference type="NCBI Taxonomy" id="1678237"/>
    <lineage>
        <taxon>Bacteria</taxon>
        <taxon>Bacillati</taxon>
        <taxon>Actinomycetota</taxon>
        <taxon>Actinomycetes</taxon>
        <taxon>Micrococcales</taxon>
        <taxon>Microbacteriaceae</taxon>
        <taxon>Microbacterium</taxon>
    </lineage>
</organism>
<dbReference type="PANTHER" id="PTHR48075">
    <property type="entry name" value="3-HYDROXYACYL-COA DEHYDROGENASE FAMILY PROTEIN"/>
    <property type="match status" value="1"/>
</dbReference>
<feature type="domain" description="3-hydroxyacyl-CoA dehydrogenase NAD binding" evidence="5">
    <location>
        <begin position="7"/>
        <end position="176"/>
    </location>
</feature>
<sequence>MSLPAVVGIVGAGRMGVGIAHVFAVAGSEVRILDSDPAAVARAAATMERYAIRANGDAGDATTVAFVGDVEGLAGADLVIEAVPEDAGLKRAVLAQVEAAVGPNVWLASNTSSLSIDALAASLRRPERVCGLHFFNPVPSSALVEIVRGTMTHHDLVVAARDWVASLGKTAIVVRDSPGFASSRLGLALGLEAIRMVEEDVASPADIDEAMVLGYRHPMGPLRLTDLVGLDVRLGIAEHLHRELGERFAPPELLRRMVAEGRLGRKTGRGFYEWSEE</sequence>
<reference evidence="6 7" key="1">
    <citation type="submission" date="2023-11" db="EMBL/GenBank/DDBJ databases">
        <title>Genome sequence of Microbacterium rhizosphaerae KACC 19337.</title>
        <authorList>
            <person name="Choi H."/>
            <person name="Kim S."/>
            <person name="Kim Y."/>
            <person name="Kwon S.-W."/>
            <person name="Heo J."/>
        </authorList>
    </citation>
    <scope>NUCLEOTIDE SEQUENCE [LARGE SCALE GENOMIC DNA]</scope>
    <source>
        <strain evidence="6 7">KACC 19337</strain>
    </source>
</reference>
<comment type="pathway">
    <text evidence="1">Lipid metabolism; butanoate metabolism.</text>
</comment>
<comment type="similarity">
    <text evidence="2">Belongs to the 3-hydroxyacyl-CoA dehydrogenase family.</text>
</comment>
<dbReference type="Proteomes" id="UP001323798">
    <property type="component" value="Chromosome"/>
</dbReference>
<protein>
    <submittedName>
        <fullName evidence="6">3-hydroxyacyl-CoA dehydrogenase family protein</fullName>
    </submittedName>
</protein>
<keyword evidence="3" id="KW-0560">Oxidoreductase</keyword>
<dbReference type="Pfam" id="PF00725">
    <property type="entry name" value="3HCDH"/>
    <property type="match status" value="1"/>
</dbReference>
<dbReference type="PANTHER" id="PTHR48075:SF5">
    <property type="entry name" value="3-HYDROXYBUTYRYL-COA DEHYDROGENASE"/>
    <property type="match status" value="1"/>
</dbReference>
<evidence type="ECO:0000256" key="1">
    <source>
        <dbReference type="ARBA" id="ARBA00005086"/>
    </source>
</evidence>
<dbReference type="PIRSF" id="PIRSF000105">
    <property type="entry name" value="HCDH"/>
    <property type="match status" value="1"/>
</dbReference>